<evidence type="ECO:0000259" key="5">
    <source>
        <dbReference type="Pfam" id="PF00149"/>
    </source>
</evidence>
<keyword evidence="7" id="KW-1185">Reference proteome</keyword>
<evidence type="ECO:0000256" key="2">
    <source>
        <dbReference type="ARBA" id="ARBA00023180"/>
    </source>
</evidence>
<dbReference type="AlphaFoldDB" id="A0AB34J2G9"/>
<dbReference type="InterPro" id="IPR029052">
    <property type="entry name" value="Metallo-depent_PP-like"/>
</dbReference>
<dbReference type="InterPro" id="IPR004843">
    <property type="entry name" value="Calcineurin-like_PHP"/>
</dbReference>
<name>A0AB34J2G9_PRYPA</name>
<dbReference type="PANTHER" id="PTHR10340:SF57">
    <property type="entry name" value="METALLOPHOS DOMAIN-CONTAINING PROTEIN"/>
    <property type="match status" value="1"/>
</dbReference>
<evidence type="ECO:0000256" key="1">
    <source>
        <dbReference type="ARBA" id="ARBA00022801"/>
    </source>
</evidence>
<dbReference type="Pfam" id="PF00149">
    <property type="entry name" value="Metallophos"/>
    <property type="match status" value="1"/>
</dbReference>
<dbReference type="PANTHER" id="PTHR10340">
    <property type="entry name" value="SPHINGOMYELIN PHOSPHODIESTERASE"/>
    <property type="match status" value="1"/>
</dbReference>
<reference evidence="6 7" key="1">
    <citation type="journal article" date="2024" name="Science">
        <title>Giant polyketide synthase enzymes in the biosynthesis of giant marine polyether toxins.</title>
        <authorList>
            <person name="Fallon T.R."/>
            <person name="Shende V.V."/>
            <person name="Wierzbicki I.H."/>
            <person name="Pendleton A.L."/>
            <person name="Watervoot N.F."/>
            <person name="Auber R.P."/>
            <person name="Gonzalez D.J."/>
            <person name="Wisecaver J.H."/>
            <person name="Moore B.S."/>
        </authorList>
    </citation>
    <scope>NUCLEOTIDE SEQUENCE [LARGE SCALE GENOMIC DNA]</scope>
    <source>
        <strain evidence="6 7">12B1</strain>
    </source>
</reference>
<dbReference type="Gene3D" id="3.60.21.10">
    <property type="match status" value="1"/>
</dbReference>
<dbReference type="Proteomes" id="UP001515480">
    <property type="component" value="Unassembled WGS sequence"/>
</dbReference>
<keyword evidence="2" id="KW-0325">Glycoprotein</keyword>
<sequence>MRASVLAYRLAAAAALVFVVWRAALARVPPAAPSPFPPRQRSDQGVRQAAPLTLWHLTDTHLNLWHSHTGDVREMCRVNTSERSRHPSAFGHFNCDPSPGLLELALERMRAAAPQPTLILWGGDVYGHVPPAREGAAAVARSQRVQAALIAKAFPGTTVLPALGNHDTWPYFVSGGDGATEAKASLAALYLSSQGKGGAPAAIDLRARGYYAYRLPLHAVWVVALETNMLSIADAAGEARAQLQWLRSVLDAARREGVEVLLLGHIAPGASHIDWDSMAASGWAGGGWTADSQQAFYHLLHNFSSVVSAGFFGHLHTESVRLLGARYKGQRGAARRVNGAQPRSGSPSTASGDASLPVMYLSPSLTPRNPTPHQPAVRHFTLTGHRTHGASTDAPRAPSLAVTRVNDLVFDLEQSNLKRTAVWHMRDVQHELQLTSFSASAWARWAESLLDDALFIRYMSAQRCADEVDADYGKCKASLFCAMVELEPRPYSRCLKHIRANAIPPALWREAAKRMP</sequence>
<feature type="region of interest" description="Disordered" evidence="3">
    <location>
        <begin position="333"/>
        <end position="355"/>
    </location>
</feature>
<proteinExistence type="predicted"/>
<feature type="signal peptide" evidence="4">
    <location>
        <begin position="1"/>
        <end position="26"/>
    </location>
</feature>
<organism evidence="6 7">
    <name type="scientific">Prymnesium parvum</name>
    <name type="common">Toxic golden alga</name>
    <dbReference type="NCBI Taxonomy" id="97485"/>
    <lineage>
        <taxon>Eukaryota</taxon>
        <taxon>Haptista</taxon>
        <taxon>Haptophyta</taxon>
        <taxon>Prymnesiophyceae</taxon>
        <taxon>Prymnesiales</taxon>
        <taxon>Prymnesiaceae</taxon>
        <taxon>Prymnesium</taxon>
    </lineage>
</organism>
<protein>
    <recommendedName>
        <fullName evidence="5">Calcineurin-like phosphoesterase domain-containing protein</fullName>
    </recommendedName>
</protein>
<evidence type="ECO:0000313" key="7">
    <source>
        <dbReference type="Proteomes" id="UP001515480"/>
    </source>
</evidence>
<keyword evidence="4" id="KW-0732">Signal</keyword>
<evidence type="ECO:0000256" key="3">
    <source>
        <dbReference type="SAM" id="MobiDB-lite"/>
    </source>
</evidence>
<keyword evidence="1" id="KW-0378">Hydrolase</keyword>
<feature type="compositionally biased region" description="Polar residues" evidence="3">
    <location>
        <begin position="341"/>
        <end position="352"/>
    </location>
</feature>
<evidence type="ECO:0000256" key="4">
    <source>
        <dbReference type="SAM" id="SignalP"/>
    </source>
</evidence>
<dbReference type="EMBL" id="JBGBPQ010000015">
    <property type="protein sequence ID" value="KAL1510740.1"/>
    <property type="molecule type" value="Genomic_DNA"/>
</dbReference>
<comment type="caution">
    <text evidence="6">The sequence shown here is derived from an EMBL/GenBank/DDBJ whole genome shotgun (WGS) entry which is preliminary data.</text>
</comment>
<dbReference type="GO" id="GO:0008081">
    <property type="term" value="F:phosphoric diester hydrolase activity"/>
    <property type="evidence" value="ECO:0007669"/>
    <property type="project" value="TreeGrafter"/>
</dbReference>
<dbReference type="SUPFAM" id="SSF56300">
    <property type="entry name" value="Metallo-dependent phosphatases"/>
    <property type="match status" value="1"/>
</dbReference>
<feature type="chain" id="PRO_5044250880" description="Calcineurin-like phosphoesterase domain-containing protein" evidence="4">
    <location>
        <begin position="27"/>
        <end position="516"/>
    </location>
</feature>
<evidence type="ECO:0000313" key="6">
    <source>
        <dbReference type="EMBL" id="KAL1510740.1"/>
    </source>
</evidence>
<dbReference type="GO" id="GO:0005615">
    <property type="term" value="C:extracellular space"/>
    <property type="evidence" value="ECO:0007669"/>
    <property type="project" value="TreeGrafter"/>
</dbReference>
<feature type="domain" description="Calcineurin-like phosphoesterase" evidence="5">
    <location>
        <begin position="53"/>
        <end position="317"/>
    </location>
</feature>
<accession>A0AB34J2G9</accession>
<gene>
    <name evidence="6" type="ORF">AB1Y20_007027</name>
</gene>